<protein>
    <submittedName>
        <fullName evidence="1">Uncharacterized protein</fullName>
    </submittedName>
</protein>
<sequence>MSRAFTKEDGSTRWEPPVPLAAYAARMPGEAETLHESDDLLELLHWLQRQPSGPLEIRDRAGVLLGVRQ</sequence>
<accession>A0A918F7Q0</accession>
<reference evidence="1" key="2">
    <citation type="submission" date="2020-09" db="EMBL/GenBank/DDBJ databases">
        <authorList>
            <person name="Sun Q."/>
            <person name="Ohkuma M."/>
        </authorList>
    </citation>
    <scope>NUCLEOTIDE SEQUENCE</scope>
    <source>
        <strain evidence="1">JCM 31311</strain>
    </source>
</reference>
<evidence type="ECO:0000313" key="2">
    <source>
        <dbReference type="Proteomes" id="UP000603865"/>
    </source>
</evidence>
<name>A0A918F7Q0_9DEIO</name>
<reference evidence="1" key="1">
    <citation type="journal article" date="2014" name="Int. J. Syst. Evol. Microbiol.">
        <title>Complete genome sequence of Corynebacterium casei LMG S-19264T (=DSM 44701T), isolated from a smear-ripened cheese.</title>
        <authorList>
            <consortium name="US DOE Joint Genome Institute (JGI-PGF)"/>
            <person name="Walter F."/>
            <person name="Albersmeier A."/>
            <person name="Kalinowski J."/>
            <person name="Ruckert C."/>
        </authorList>
    </citation>
    <scope>NUCLEOTIDE SEQUENCE</scope>
    <source>
        <strain evidence="1">JCM 31311</strain>
    </source>
</reference>
<proteinExistence type="predicted"/>
<dbReference type="AlphaFoldDB" id="A0A918F7Q0"/>
<evidence type="ECO:0000313" key="1">
    <source>
        <dbReference type="EMBL" id="GGR08335.1"/>
    </source>
</evidence>
<dbReference type="RefSeq" id="WP_189090171.1">
    <property type="nucleotide sequence ID" value="NZ_BMQL01000010.1"/>
</dbReference>
<dbReference type="Proteomes" id="UP000603865">
    <property type="component" value="Unassembled WGS sequence"/>
</dbReference>
<organism evidence="1 2">
    <name type="scientific">Deinococcus ruber</name>
    <dbReference type="NCBI Taxonomy" id="1848197"/>
    <lineage>
        <taxon>Bacteria</taxon>
        <taxon>Thermotogati</taxon>
        <taxon>Deinococcota</taxon>
        <taxon>Deinococci</taxon>
        <taxon>Deinococcales</taxon>
        <taxon>Deinococcaceae</taxon>
        <taxon>Deinococcus</taxon>
    </lineage>
</organism>
<dbReference type="EMBL" id="BMQL01000010">
    <property type="protein sequence ID" value="GGR08335.1"/>
    <property type="molecule type" value="Genomic_DNA"/>
</dbReference>
<keyword evidence="2" id="KW-1185">Reference proteome</keyword>
<comment type="caution">
    <text evidence="1">The sequence shown here is derived from an EMBL/GenBank/DDBJ whole genome shotgun (WGS) entry which is preliminary data.</text>
</comment>
<gene>
    <name evidence="1" type="ORF">GCM10008957_21340</name>
</gene>